<sequence>MKFNDIAVFQPNVLHRTKEGYLEGRIRVTGAGVFTYMTGNGKVRRLRTVEEVGKPESYYTLNGQPVTRRHPAESVDPENAKKLSVGYCMNDAYFDGLNLWITIRVTDAETIKDIESGELAAVSCGGEFTVYAQSGNWQGSDYDEIATDIKYNHLAIVTKGRAGDGVTIQVGDSADIEFFTNKTGESKMVKHFLDGAVFEVDEKVHEALNAAEKAKTEYEAKFNDQADQIEKLKAQVDTQAAEIKKMQDAAVDEAAINERVKEKLAVVSFAKEHGVEFKDEMTVGEIKAAVVAKVSGISLEGKSEAYRDAAYDSAVAMVSKAPAKKAANPLAGQFQDAADENDPEKAYQAMKAKTYNIKKEG</sequence>
<gene>
    <name evidence="2" type="ORF">BGX16_2405</name>
</gene>
<reference evidence="2 3" key="1">
    <citation type="submission" date="2017-11" db="EMBL/GenBank/DDBJ databases">
        <title>Animal gut microbial communities from fecal samples from Wisconsin, USA.</title>
        <authorList>
            <person name="Neumann A."/>
        </authorList>
    </citation>
    <scope>NUCLEOTIDE SEQUENCE [LARGE SCALE GENOMIC DNA]</scope>
    <source>
        <strain evidence="2 3">UWS3</strain>
    </source>
</reference>
<proteinExistence type="predicted"/>
<evidence type="ECO:0000313" key="2">
    <source>
        <dbReference type="EMBL" id="PJJ42379.1"/>
    </source>
</evidence>
<dbReference type="RefSeq" id="WP_157798029.1">
    <property type="nucleotide sequence ID" value="NZ_PGEX01000001.1"/>
</dbReference>
<dbReference type="AlphaFoldDB" id="A0A2M9A9J1"/>
<dbReference type="InterPro" id="IPR016913">
    <property type="entry name" value="UCP029215"/>
</dbReference>
<dbReference type="PIRSF" id="PIRSF029215">
    <property type="entry name" value="UCP029215"/>
    <property type="match status" value="1"/>
</dbReference>
<keyword evidence="3" id="KW-1185">Reference proteome</keyword>
<protein>
    <recommendedName>
        <fullName evidence="4">DUF2213 domain-containing protein</fullName>
    </recommendedName>
</protein>
<keyword evidence="1" id="KW-0175">Coiled coil</keyword>
<feature type="coiled-coil region" evidence="1">
    <location>
        <begin position="208"/>
        <end position="249"/>
    </location>
</feature>
<evidence type="ECO:0000256" key="1">
    <source>
        <dbReference type="SAM" id="Coils"/>
    </source>
</evidence>
<evidence type="ECO:0000313" key="3">
    <source>
        <dbReference type="Proteomes" id="UP000231134"/>
    </source>
</evidence>
<organism evidence="2 3">
    <name type="scientific">Hallerella succinigenes</name>
    <dbReference type="NCBI Taxonomy" id="1896222"/>
    <lineage>
        <taxon>Bacteria</taxon>
        <taxon>Pseudomonadati</taxon>
        <taxon>Fibrobacterota</taxon>
        <taxon>Fibrobacteria</taxon>
        <taxon>Fibrobacterales</taxon>
        <taxon>Fibrobacteraceae</taxon>
        <taxon>Hallerella</taxon>
    </lineage>
</organism>
<dbReference type="Pfam" id="PF09979">
    <property type="entry name" value="DUF2213"/>
    <property type="match status" value="1"/>
</dbReference>
<name>A0A2M9A9J1_9BACT</name>
<accession>A0A2M9A9J1</accession>
<comment type="caution">
    <text evidence="2">The sequence shown here is derived from an EMBL/GenBank/DDBJ whole genome shotgun (WGS) entry which is preliminary data.</text>
</comment>
<evidence type="ECO:0008006" key="4">
    <source>
        <dbReference type="Google" id="ProtNLM"/>
    </source>
</evidence>
<dbReference type="OrthoDB" id="9813763at2"/>
<dbReference type="EMBL" id="PGEX01000001">
    <property type="protein sequence ID" value="PJJ42379.1"/>
    <property type="molecule type" value="Genomic_DNA"/>
</dbReference>
<dbReference type="Proteomes" id="UP000231134">
    <property type="component" value="Unassembled WGS sequence"/>
</dbReference>